<dbReference type="Proteomes" id="UP000244066">
    <property type="component" value="Unassembled WGS sequence"/>
</dbReference>
<protein>
    <recommendedName>
        <fullName evidence="6">4Fe-4S ferredoxin-type domain-containing protein</fullName>
    </recommendedName>
</protein>
<evidence type="ECO:0000256" key="2">
    <source>
        <dbReference type="ARBA" id="ARBA00022723"/>
    </source>
</evidence>
<dbReference type="PANTHER" id="PTHR43687:SF1">
    <property type="entry name" value="FERREDOXIN III"/>
    <property type="match status" value="1"/>
</dbReference>
<dbReference type="InterPro" id="IPR050572">
    <property type="entry name" value="Fe-S_Ferredoxin"/>
</dbReference>
<sequence>MLSRIGVLLCTCAHKLESVDFDKVLSYLTGCYGVQTVQVHRELCKQPSLIRNLVRSEKLEGLVVGACSFHETLFRDESEDGGLNPLLLEVLNLKEQLAGPHVDREKATLKAALIVRAAVEKMKRMEAVKHVPPQRISANKQVTRRALFRSVLRFLMVYKPTPLVEGSLCINPKACKLCINACSYGALTLGEGGIVVEREKCKVCGSCAASCPFGAIQIPTHNDEQLEVQMRWMLSDMGAKLDRRVIVFACEESGYPAINAASEVGAKVPLEALIIRVPSLGVLSELTLLTAFALGADGVLLAGCPDNDCPHLNGLLSAKQKLSTVKSLLSSFNIDTSRIGIFQARKDESSKLADNLTKFVEDVKHMSPNTLRLTFSGNNRRAKLISLIKALAEETGKVPGILEWAGQCPFADVLIDQERCTACELCGSLCPTKAIEVHKDEKSVALSFKYRDCIGCGLCESTCPEKAVSLKRVFDVGRLLESLPKTLAVQGLVACSNCKKPFTTINKLKKIREIQRQIGVTPEPSTLVLCPACKRNHVLPVMYPTKEVRR</sequence>
<evidence type="ECO:0000256" key="1">
    <source>
        <dbReference type="ARBA" id="ARBA00022485"/>
    </source>
</evidence>
<dbReference type="SUPFAM" id="SSF54862">
    <property type="entry name" value="4Fe-4S ferredoxins"/>
    <property type="match status" value="2"/>
</dbReference>
<keyword evidence="5" id="KW-0411">Iron-sulfur</keyword>
<feature type="domain" description="4Fe-4S ferredoxin-type" evidence="6">
    <location>
        <begin position="160"/>
        <end position="191"/>
    </location>
</feature>
<dbReference type="Pfam" id="PF00037">
    <property type="entry name" value="Fer4"/>
    <property type="match status" value="1"/>
</dbReference>
<dbReference type="Pfam" id="PF12838">
    <property type="entry name" value="Fer4_7"/>
    <property type="match status" value="1"/>
</dbReference>
<dbReference type="EMBL" id="NDWU01000019">
    <property type="protein sequence ID" value="PUA31361.1"/>
    <property type="molecule type" value="Genomic_DNA"/>
</dbReference>
<dbReference type="Pfam" id="PF02662">
    <property type="entry name" value="FlpD"/>
    <property type="match status" value="1"/>
</dbReference>
<reference evidence="7 8" key="1">
    <citation type="submission" date="2017-04" db="EMBL/GenBank/DDBJ databases">
        <title>Draft Aigarchaeota genome from a New Zealand hot spring.</title>
        <authorList>
            <person name="Reysenbach A.-L."/>
            <person name="Donaho J.A."/>
            <person name="Gerhart J."/>
            <person name="Kelley J.F."/>
            <person name="Kouba K."/>
            <person name="Podar M."/>
            <person name="Stott M."/>
        </authorList>
    </citation>
    <scope>NUCLEOTIDE SEQUENCE [LARGE SCALE GENOMIC DNA]</scope>
    <source>
        <strain evidence="7">NZ13_MG1</strain>
    </source>
</reference>
<dbReference type="PROSITE" id="PS00198">
    <property type="entry name" value="4FE4S_FER_1"/>
    <property type="match status" value="3"/>
</dbReference>
<keyword evidence="2" id="KW-0479">Metal-binding</keyword>
<evidence type="ECO:0000313" key="8">
    <source>
        <dbReference type="Proteomes" id="UP000244066"/>
    </source>
</evidence>
<accession>A0A2R7Y1E1</accession>
<dbReference type="GO" id="GO:0046872">
    <property type="term" value="F:metal ion binding"/>
    <property type="evidence" value="ECO:0007669"/>
    <property type="project" value="UniProtKB-KW"/>
</dbReference>
<dbReference type="InterPro" id="IPR017900">
    <property type="entry name" value="4Fe4S_Fe_S_CS"/>
</dbReference>
<feature type="domain" description="4Fe-4S ferredoxin-type" evidence="6">
    <location>
        <begin position="192"/>
        <end position="221"/>
    </location>
</feature>
<feature type="domain" description="4Fe-4S ferredoxin-type" evidence="6">
    <location>
        <begin position="444"/>
        <end position="473"/>
    </location>
</feature>
<dbReference type="AlphaFoldDB" id="A0A2R7Y1E1"/>
<keyword evidence="1" id="KW-0004">4Fe-4S</keyword>
<dbReference type="PROSITE" id="PS51379">
    <property type="entry name" value="4FE4S_FER_2"/>
    <property type="match status" value="4"/>
</dbReference>
<dbReference type="InterPro" id="IPR017896">
    <property type="entry name" value="4Fe4S_Fe-S-bd"/>
</dbReference>
<dbReference type="InterPro" id="IPR003813">
    <property type="entry name" value="MvhD/FlpD"/>
</dbReference>
<gene>
    <name evidence="7" type="ORF">B9J98_06720</name>
</gene>
<dbReference type="GO" id="GO:0016491">
    <property type="term" value="F:oxidoreductase activity"/>
    <property type="evidence" value="ECO:0007669"/>
    <property type="project" value="UniProtKB-KW"/>
</dbReference>
<name>A0A2R7Y1E1_9ARCH</name>
<comment type="caution">
    <text evidence="7">The sequence shown here is derived from an EMBL/GenBank/DDBJ whole genome shotgun (WGS) entry which is preliminary data.</text>
</comment>
<keyword evidence="3" id="KW-0560">Oxidoreductase</keyword>
<proteinExistence type="predicted"/>
<feature type="domain" description="4Fe-4S ferredoxin-type" evidence="6">
    <location>
        <begin position="411"/>
        <end position="440"/>
    </location>
</feature>
<keyword evidence="4" id="KW-0408">Iron</keyword>
<dbReference type="PANTHER" id="PTHR43687">
    <property type="entry name" value="ADENYLYLSULFATE REDUCTASE, BETA SUBUNIT"/>
    <property type="match status" value="1"/>
</dbReference>
<organism evidence="7 8">
    <name type="scientific">Candidatus Terraquivivens tikiterensis</name>
    <dbReference type="NCBI Taxonomy" id="1980982"/>
    <lineage>
        <taxon>Archaea</taxon>
        <taxon>Nitrososphaerota</taxon>
        <taxon>Candidatus Wolframiiraptoraceae</taxon>
        <taxon>Candidatus Terraquivivens</taxon>
    </lineage>
</organism>
<dbReference type="GO" id="GO:0051539">
    <property type="term" value="F:4 iron, 4 sulfur cluster binding"/>
    <property type="evidence" value="ECO:0007669"/>
    <property type="project" value="UniProtKB-KW"/>
</dbReference>
<evidence type="ECO:0000313" key="7">
    <source>
        <dbReference type="EMBL" id="PUA31361.1"/>
    </source>
</evidence>
<evidence type="ECO:0000256" key="4">
    <source>
        <dbReference type="ARBA" id="ARBA00023004"/>
    </source>
</evidence>
<dbReference type="Gene3D" id="3.30.70.20">
    <property type="match status" value="2"/>
</dbReference>
<evidence type="ECO:0000256" key="5">
    <source>
        <dbReference type="ARBA" id="ARBA00023014"/>
    </source>
</evidence>
<evidence type="ECO:0000256" key="3">
    <source>
        <dbReference type="ARBA" id="ARBA00023002"/>
    </source>
</evidence>
<evidence type="ECO:0000259" key="6">
    <source>
        <dbReference type="PROSITE" id="PS51379"/>
    </source>
</evidence>